<keyword evidence="5" id="KW-0479">Metal-binding</keyword>
<dbReference type="NCBIfam" id="TIGR02150">
    <property type="entry name" value="IPP_isom_1"/>
    <property type="match status" value="1"/>
</dbReference>
<dbReference type="Pfam" id="PF00293">
    <property type="entry name" value="NUDIX"/>
    <property type="match status" value="1"/>
</dbReference>
<dbReference type="InterPro" id="IPR011876">
    <property type="entry name" value="IsopentenylPP_isomerase_typ1"/>
</dbReference>
<evidence type="ECO:0000256" key="2">
    <source>
        <dbReference type="ARBA" id="ARBA00007579"/>
    </source>
</evidence>
<evidence type="ECO:0000313" key="13">
    <source>
        <dbReference type="EMBL" id="SHF39344.1"/>
    </source>
</evidence>
<dbReference type="AlphaFoldDB" id="A0A1M5BA07"/>
<gene>
    <name evidence="13" type="ORF">SAMN04488522_1021099</name>
</gene>
<evidence type="ECO:0000256" key="3">
    <source>
        <dbReference type="ARBA" id="ARBA00012057"/>
    </source>
</evidence>
<evidence type="ECO:0000259" key="12">
    <source>
        <dbReference type="PROSITE" id="PS51462"/>
    </source>
</evidence>
<evidence type="ECO:0000256" key="9">
    <source>
        <dbReference type="ARBA" id="ARBA00023235"/>
    </source>
</evidence>
<dbReference type="GO" id="GO:0004452">
    <property type="term" value="F:isopentenyl-diphosphate delta-isomerase activity"/>
    <property type="evidence" value="ECO:0007669"/>
    <property type="project" value="UniProtKB-UniRule"/>
</dbReference>
<evidence type="ECO:0000256" key="7">
    <source>
        <dbReference type="ARBA" id="ARBA00023211"/>
    </source>
</evidence>
<keyword evidence="14" id="KW-1185">Reference proteome</keyword>
<dbReference type="PIRSF" id="PIRSF018427">
    <property type="entry name" value="Isopntndiph_ism"/>
    <property type="match status" value="1"/>
</dbReference>
<comment type="similarity">
    <text evidence="2">Belongs to the IPP isomerase type 1 family.</text>
</comment>
<evidence type="ECO:0000313" key="14">
    <source>
        <dbReference type="Proteomes" id="UP000184287"/>
    </source>
</evidence>
<evidence type="ECO:0000256" key="1">
    <source>
        <dbReference type="ARBA" id="ARBA00004826"/>
    </source>
</evidence>
<keyword evidence="4" id="KW-0963">Cytoplasm</keyword>
<evidence type="ECO:0000256" key="5">
    <source>
        <dbReference type="ARBA" id="ARBA00022723"/>
    </source>
</evidence>
<evidence type="ECO:0000256" key="10">
    <source>
        <dbReference type="NCBIfam" id="TIGR02150"/>
    </source>
</evidence>
<dbReference type="PANTHER" id="PTHR10885">
    <property type="entry name" value="ISOPENTENYL-DIPHOSPHATE DELTA-ISOMERASE"/>
    <property type="match status" value="1"/>
</dbReference>
<dbReference type="HAMAP" id="MF_00202">
    <property type="entry name" value="Idi"/>
    <property type="match status" value="1"/>
</dbReference>
<dbReference type="GO" id="GO:0050992">
    <property type="term" value="P:dimethylallyl diphosphate biosynthetic process"/>
    <property type="evidence" value="ECO:0007669"/>
    <property type="project" value="UniProtKB-UniPathway"/>
</dbReference>
<dbReference type="SUPFAM" id="SSF55811">
    <property type="entry name" value="Nudix"/>
    <property type="match status" value="1"/>
</dbReference>
<name>A0A1M5BA07_9SPHI</name>
<evidence type="ECO:0000256" key="11">
    <source>
        <dbReference type="PIRSR" id="PIRSR018427-1"/>
    </source>
</evidence>
<feature type="active site" evidence="11">
    <location>
        <position position="113"/>
    </location>
</feature>
<dbReference type="RefSeq" id="WP_073231375.1">
    <property type="nucleotide sequence ID" value="NZ_FQUQ01000002.1"/>
</dbReference>
<organism evidence="13 14">
    <name type="scientific">Pedobacter caeni</name>
    <dbReference type="NCBI Taxonomy" id="288992"/>
    <lineage>
        <taxon>Bacteria</taxon>
        <taxon>Pseudomonadati</taxon>
        <taxon>Bacteroidota</taxon>
        <taxon>Sphingobacteriia</taxon>
        <taxon>Sphingobacteriales</taxon>
        <taxon>Sphingobacteriaceae</taxon>
        <taxon>Pedobacter</taxon>
    </lineage>
</organism>
<reference evidence="14" key="1">
    <citation type="submission" date="2016-11" db="EMBL/GenBank/DDBJ databases">
        <authorList>
            <person name="Varghese N."/>
            <person name="Submissions S."/>
        </authorList>
    </citation>
    <scope>NUCLEOTIDE SEQUENCE [LARGE SCALE GENOMIC DNA]</scope>
    <source>
        <strain evidence="14">DSM 16990</strain>
    </source>
</reference>
<dbReference type="CDD" id="cd02885">
    <property type="entry name" value="NUDIX_IPP_Isomerase"/>
    <property type="match status" value="1"/>
</dbReference>
<keyword evidence="8" id="KW-0414">Isoprene biosynthesis</keyword>
<feature type="active site" evidence="11">
    <location>
        <position position="66"/>
    </location>
</feature>
<feature type="domain" description="Nudix hydrolase" evidence="12">
    <location>
        <begin position="29"/>
        <end position="161"/>
    </location>
</feature>
<dbReference type="EMBL" id="FQUQ01000002">
    <property type="protein sequence ID" value="SHF39344.1"/>
    <property type="molecule type" value="Genomic_DNA"/>
</dbReference>
<evidence type="ECO:0000256" key="8">
    <source>
        <dbReference type="ARBA" id="ARBA00023229"/>
    </source>
</evidence>
<proteinExistence type="inferred from homology"/>
<dbReference type="InterPro" id="IPR000086">
    <property type="entry name" value="NUDIX_hydrolase_dom"/>
</dbReference>
<protein>
    <recommendedName>
        <fullName evidence="3 10">Isopentenyl-diphosphate delta-isomerase</fullName>
        <ecNumber evidence="3 10">5.3.3.2</ecNumber>
    </recommendedName>
</protein>
<dbReference type="OrthoDB" id="9809458at2"/>
<dbReference type="EC" id="5.3.3.2" evidence="3 10"/>
<sequence>MTEEEVILVNENDEVIGTMPKMEAHLQGKLHRAFSVFIFNSSGQLLLQQRAVDKYHSARKWTNTCCSHPKPEEETADAAVRRLDEEMGMQCRLTPVFNFCYQAEVGNGLIENEYDHVYFGTTDQLPHPNPEEVSAFRYIDMDELKADLTEHPENYTAWLRISFEQLLFHHNLLKPSFSFKP</sequence>
<evidence type="ECO:0000256" key="4">
    <source>
        <dbReference type="ARBA" id="ARBA00022490"/>
    </source>
</evidence>
<evidence type="ECO:0000256" key="6">
    <source>
        <dbReference type="ARBA" id="ARBA00022842"/>
    </source>
</evidence>
<dbReference type="Proteomes" id="UP000184287">
    <property type="component" value="Unassembled WGS sequence"/>
</dbReference>
<keyword evidence="7" id="KW-0464">Manganese</keyword>
<dbReference type="GO" id="GO:0009240">
    <property type="term" value="P:isopentenyl diphosphate biosynthetic process"/>
    <property type="evidence" value="ECO:0007669"/>
    <property type="project" value="TreeGrafter"/>
</dbReference>
<dbReference type="PROSITE" id="PS51462">
    <property type="entry name" value="NUDIX"/>
    <property type="match status" value="1"/>
</dbReference>
<dbReference type="InterPro" id="IPR056375">
    <property type="entry name" value="Idi_bact"/>
</dbReference>
<comment type="pathway">
    <text evidence="1">Isoprenoid biosynthesis; dimethylallyl diphosphate biosynthesis; dimethylallyl diphosphate from isopentenyl diphosphate: step 1/1.</text>
</comment>
<dbReference type="InterPro" id="IPR015797">
    <property type="entry name" value="NUDIX_hydrolase-like_dom_sf"/>
</dbReference>
<dbReference type="UniPathway" id="UPA00059">
    <property type="reaction ID" value="UER00104"/>
</dbReference>
<dbReference type="GO" id="GO:0005737">
    <property type="term" value="C:cytoplasm"/>
    <property type="evidence" value="ECO:0007669"/>
    <property type="project" value="TreeGrafter"/>
</dbReference>
<dbReference type="STRING" id="288992.SAMN04488522_1021099"/>
<accession>A0A1M5BA07</accession>
<dbReference type="GO" id="GO:0046872">
    <property type="term" value="F:metal ion binding"/>
    <property type="evidence" value="ECO:0007669"/>
    <property type="project" value="UniProtKB-KW"/>
</dbReference>
<dbReference type="PANTHER" id="PTHR10885:SF0">
    <property type="entry name" value="ISOPENTENYL-DIPHOSPHATE DELTA-ISOMERASE"/>
    <property type="match status" value="1"/>
</dbReference>
<dbReference type="NCBIfam" id="NF002995">
    <property type="entry name" value="PRK03759.1"/>
    <property type="match status" value="1"/>
</dbReference>
<dbReference type="Gene3D" id="3.90.79.10">
    <property type="entry name" value="Nucleoside Triphosphate Pyrophosphohydrolase"/>
    <property type="match status" value="1"/>
</dbReference>
<keyword evidence="6" id="KW-0460">Magnesium</keyword>
<keyword evidence="9 13" id="KW-0413">Isomerase</keyword>